<reference evidence="4" key="1">
    <citation type="journal article" date="2019" name="Genome Announc.">
        <title>Draft Genome Sequence of Pseudoalteromonas piscicida Strain 36Y ROTHPW, an Hypersaline Seawater Isolate from the South Coast of Sonora, Mexico.</title>
        <authorList>
            <person name="Sanchez-Diaz R."/>
            <person name="Molina-Garza Z.J."/>
            <person name="Cruz-Suarez L.E."/>
            <person name="Selvin J."/>
            <person name="Kiran G.S."/>
            <person name="Ibarra-Gamez J.C."/>
            <person name="Gomez-Gil B."/>
            <person name="Galaviz-Silva L."/>
        </authorList>
    </citation>
    <scope>NUCLEOTIDE SEQUENCE [LARGE SCALE GENOMIC DNA]</scope>
    <source>
        <strain evidence="4">36Y_RITHPW</strain>
    </source>
</reference>
<sequence>MKFSTIGGVIALWLFSYTANAEVSDDNPYDFDFKPSILSDSPNLGALSGFVLPGVIQGLDGQYEKTAWYATSTLVGFAGYGHYSDQDDYIDDDDRDNDVLEIEYLNATTLKTDFAANVALNSMFMSSYDAYQSRAKYRQFDHGVTMSTTPVSQLWKAPFKWENLSKPSTYIPLLLVAAYVSSRDNVYAIERDDSVSLFEAHSANLAGNMFTAVGEEAFFRGYLNTELNHQLGQRSGLVVSSLLFGALHSGSGNQASFGAATAIGGYLGWLHQRNNYDLEQSVAVHYWINVIAGIAELEHGGSVPLLQVNMQF</sequence>
<accession>A0A2A5JLD4</accession>
<gene>
    <name evidence="3" type="ORF">CEX98_19025</name>
</gene>
<dbReference type="RefSeq" id="WP_099643592.1">
    <property type="nucleotide sequence ID" value="NZ_NKHF01000096.1"/>
</dbReference>
<dbReference type="Proteomes" id="UP000228621">
    <property type="component" value="Unassembled WGS sequence"/>
</dbReference>
<dbReference type="GO" id="GO:0004175">
    <property type="term" value="F:endopeptidase activity"/>
    <property type="evidence" value="ECO:0007669"/>
    <property type="project" value="UniProtKB-ARBA"/>
</dbReference>
<dbReference type="EMBL" id="NKHF01000096">
    <property type="protein sequence ID" value="PCK30149.1"/>
    <property type="molecule type" value="Genomic_DNA"/>
</dbReference>
<evidence type="ECO:0000313" key="4">
    <source>
        <dbReference type="Proteomes" id="UP000228621"/>
    </source>
</evidence>
<keyword evidence="1" id="KW-0732">Signal</keyword>
<feature type="domain" description="CAAX prenyl protease 2/Lysostaphin resistance protein A-like" evidence="2">
    <location>
        <begin position="207"/>
        <end position="291"/>
    </location>
</feature>
<keyword evidence="4" id="KW-1185">Reference proteome</keyword>
<dbReference type="OrthoDB" id="5322702at2"/>
<protein>
    <recommendedName>
        <fullName evidence="2">CAAX prenyl protease 2/Lysostaphin resistance protein A-like domain-containing protein</fullName>
    </recommendedName>
</protein>
<organism evidence="3 4">
    <name type="scientific">Pseudoalteromonas piscicida</name>
    <dbReference type="NCBI Taxonomy" id="43662"/>
    <lineage>
        <taxon>Bacteria</taxon>
        <taxon>Pseudomonadati</taxon>
        <taxon>Pseudomonadota</taxon>
        <taxon>Gammaproteobacteria</taxon>
        <taxon>Alteromonadales</taxon>
        <taxon>Pseudoalteromonadaceae</taxon>
        <taxon>Pseudoalteromonas</taxon>
    </lineage>
</organism>
<comment type="caution">
    <text evidence="3">The sequence shown here is derived from an EMBL/GenBank/DDBJ whole genome shotgun (WGS) entry which is preliminary data.</text>
</comment>
<feature type="signal peptide" evidence="1">
    <location>
        <begin position="1"/>
        <end position="21"/>
    </location>
</feature>
<feature type="chain" id="PRO_5012269492" description="CAAX prenyl protease 2/Lysostaphin resistance protein A-like domain-containing protein" evidence="1">
    <location>
        <begin position="22"/>
        <end position="312"/>
    </location>
</feature>
<name>A0A2A5JLD4_PSEO7</name>
<dbReference type="InterPro" id="IPR003675">
    <property type="entry name" value="Rce1/LyrA-like_dom"/>
</dbReference>
<evidence type="ECO:0000256" key="1">
    <source>
        <dbReference type="SAM" id="SignalP"/>
    </source>
</evidence>
<evidence type="ECO:0000313" key="3">
    <source>
        <dbReference type="EMBL" id="PCK30149.1"/>
    </source>
</evidence>
<dbReference type="GO" id="GO:0080120">
    <property type="term" value="P:CAAX-box protein maturation"/>
    <property type="evidence" value="ECO:0007669"/>
    <property type="project" value="UniProtKB-ARBA"/>
</dbReference>
<dbReference type="Pfam" id="PF02517">
    <property type="entry name" value="Rce1-like"/>
    <property type="match status" value="1"/>
</dbReference>
<proteinExistence type="predicted"/>
<evidence type="ECO:0000259" key="2">
    <source>
        <dbReference type="Pfam" id="PF02517"/>
    </source>
</evidence>
<dbReference type="AlphaFoldDB" id="A0A2A5JLD4"/>